<dbReference type="InterPro" id="IPR051157">
    <property type="entry name" value="PDH/Transketolase"/>
</dbReference>
<evidence type="ECO:0000313" key="2">
    <source>
        <dbReference type="EMBL" id="EMJ5132564.1"/>
    </source>
</evidence>
<accession>A0AAI9D835</accession>
<sequence length="365" mass="41819">MLTQYFKMPSTTVKTRQAVQACINQIDLYKQYVLKIQTSPDCYINNIRQLLSKLDTLWMVSGDESKQGQTNKLKTAWPLWFQNKVGSYEKPLFYFLHSNTISTLLSLEVETNRKGIFFNSADKSNIELPKGVQAWFPLILSTMKNWLPFDPANAQETAAIMQQALKTIYLDGEQKMVYIATHEQASEFSPMTNSDIVDAYKGMYQISAPEKRHKNLVVRLCGAGKSLERVKKAAHLLKHHWDIECEVWSCPSYTRLAYDAEQLTYNRQQNVQNPLVKSHIERCFGKEDWPVIAVTDYNYLIASQIKPFVTAKFTAIGSDPQIHGEASYPQPEWIALCALKRLVEQQKLSTDILENAIHLLGIENN</sequence>
<name>A0AAI9D835_PROST</name>
<protein>
    <submittedName>
        <fullName evidence="2">Pyruvate dehydrogenase (Lipoamide)</fullName>
    </submittedName>
</protein>
<dbReference type="Pfam" id="PF22613">
    <property type="entry name" value="Transketolase_C_1"/>
    <property type="match status" value="1"/>
</dbReference>
<gene>
    <name evidence="2" type="ORF">RG298_000230</name>
</gene>
<evidence type="ECO:0000259" key="1">
    <source>
        <dbReference type="Pfam" id="PF22613"/>
    </source>
</evidence>
<dbReference type="PANTHER" id="PTHR43825:SF3">
    <property type="entry name" value="PYRUVATE DEHYDROGENASE E1 COMPONENT"/>
    <property type="match status" value="1"/>
</dbReference>
<comment type="caution">
    <text evidence="2">The sequence shown here is derived from an EMBL/GenBank/DDBJ whole genome shotgun (WGS) entry which is preliminary data.</text>
</comment>
<dbReference type="AlphaFoldDB" id="A0AAI9D835"/>
<dbReference type="Gene3D" id="3.40.50.920">
    <property type="match status" value="1"/>
</dbReference>
<dbReference type="SUPFAM" id="SSF52922">
    <property type="entry name" value="TK C-terminal domain-like"/>
    <property type="match status" value="1"/>
</dbReference>
<feature type="domain" description="Transketolase-like C-terminal" evidence="1">
    <location>
        <begin position="202"/>
        <end position="306"/>
    </location>
</feature>
<dbReference type="PANTHER" id="PTHR43825">
    <property type="entry name" value="PYRUVATE DEHYDROGENASE E1 COMPONENT"/>
    <property type="match status" value="1"/>
</dbReference>
<organism evidence="2">
    <name type="scientific">Providencia stuartii</name>
    <dbReference type="NCBI Taxonomy" id="588"/>
    <lineage>
        <taxon>Bacteria</taxon>
        <taxon>Pseudomonadati</taxon>
        <taxon>Pseudomonadota</taxon>
        <taxon>Gammaproteobacteria</taxon>
        <taxon>Enterobacterales</taxon>
        <taxon>Morganellaceae</taxon>
        <taxon>Providencia</taxon>
    </lineage>
</organism>
<dbReference type="InterPro" id="IPR055152">
    <property type="entry name" value="Transketolase-like_C_2"/>
</dbReference>
<keyword evidence="2" id="KW-0670">Pyruvate</keyword>
<reference evidence="2" key="1">
    <citation type="submission" date="2024-02" db="EMBL/GenBank/DDBJ databases">
        <authorList>
            <consortium name="Clinical and Environmental Microbiology Branch: Whole genome sequencing antimicrobial resistance pathogens in the healthcare setting"/>
        </authorList>
    </citation>
    <scope>NUCLEOTIDE SEQUENCE</scope>
    <source>
        <strain evidence="2">2021GO-0154</strain>
    </source>
</reference>
<dbReference type="EMBL" id="ABMABF030000001">
    <property type="protein sequence ID" value="EMJ5132564.1"/>
    <property type="molecule type" value="Genomic_DNA"/>
</dbReference>
<dbReference type="InterPro" id="IPR009014">
    <property type="entry name" value="Transketo_C/PFOR_II"/>
</dbReference>
<proteinExistence type="predicted"/>